<dbReference type="GO" id="GO:0019853">
    <property type="term" value="P:L-ascorbic acid biosynthetic process"/>
    <property type="evidence" value="ECO:0007669"/>
    <property type="project" value="TreeGrafter"/>
</dbReference>
<dbReference type="PANTHER" id="PTHR10907:SF47">
    <property type="entry name" value="REGUCALCIN"/>
    <property type="match status" value="1"/>
</dbReference>
<sequence length="215" mass="24632">MNVTAVLKKNLDLGEGPHGGPIDSEVDYVDAFVGEWYYNVCDPVPNCPFKAFNNIDEKIRKLDFNTGGIRSLTELTPADGKDRFNDGKCDNRGRLWTGTLVPSEEEKEDGTASNQQLLVNYSERDEFKDLGFPRWNDNRYRREIMGSLLWRILSSSFGPRNKNILHKGFTSHARMLPPAVLVVLIWIFCMLLLQKEKMPEDEKDSETPLLEQCFL</sequence>
<dbReference type="PANTHER" id="PTHR10907">
    <property type="entry name" value="REGUCALCIN"/>
    <property type="match status" value="1"/>
</dbReference>
<evidence type="ECO:0000256" key="1">
    <source>
        <dbReference type="ARBA" id="ARBA00008853"/>
    </source>
</evidence>
<keyword evidence="2" id="KW-0812">Transmembrane</keyword>
<evidence type="ECO:0000313" key="4">
    <source>
        <dbReference type="EMBL" id="KAG8155767.1"/>
    </source>
</evidence>
<dbReference type="Pfam" id="PF08450">
    <property type="entry name" value="SGL"/>
    <property type="match status" value="1"/>
</dbReference>
<accession>A0AAV6TCY1</accession>
<evidence type="ECO:0000259" key="3">
    <source>
        <dbReference type="Pfam" id="PF08450"/>
    </source>
</evidence>
<dbReference type="EMBL" id="JAFNEN010006635">
    <property type="protein sequence ID" value="KAG8155767.1"/>
    <property type="molecule type" value="Genomic_DNA"/>
</dbReference>
<evidence type="ECO:0000256" key="2">
    <source>
        <dbReference type="SAM" id="Phobius"/>
    </source>
</evidence>
<reference evidence="4 5" key="1">
    <citation type="journal article" date="2022" name="Nat. Ecol. Evol.">
        <title>A masculinizing supergene underlies an exaggerated male reproductive morph in a spider.</title>
        <authorList>
            <person name="Hendrickx F."/>
            <person name="De Corte Z."/>
            <person name="Sonet G."/>
            <person name="Van Belleghem S.M."/>
            <person name="Kostlbacher S."/>
            <person name="Vangestel C."/>
        </authorList>
    </citation>
    <scope>NUCLEOTIDE SEQUENCE [LARGE SCALE GENOMIC DNA]</scope>
    <source>
        <strain evidence="4">W744_W776</strain>
    </source>
</reference>
<dbReference type="InterPro" id="IPR013658">
    <property type="entry name" value="SGL"/>
</dbReference>
<dbReference type="GO" id="GO:0004341">
    <property type="term" value="F:gluconolactonase activity"/>
    <property type="evidence" value="ECO:0007669"/>
    <property type="project" value="TreeGrafter"/>
</dbReference>
<dbReference type="AlphaFoldDB" id="A0AAV6TCY1"/>
<feature type="domain" description="SMP-30/Gluconolactonase/LRE-like region" evidence="3">
    <location>
        <begin position="59"/>
        <end position="109"/>
    </location>
</feature>
<evidence type="ECO:0000313" key="5">
    <source>
        <dbReference type="Proteomes" id="UP000827092"/>
    </source>
</evidence>
<protein>
    <recommendedName>
        <fullName evidence="3">SMP-30/Gluconolactonase/LRE-like region domain-containing protein</fullName>
    </recommendedName>
</protein>
<name>A0AAV6TCY1_9ARAC</name>
<organism evidence="4 5">
    <name type="scientific">Oedothorax gibbosus</name>
    <dbReference type="NCBI Taxonomy" id="931172"/>
    <lineage>
        <taxon>Eukaryota</taxon>
        <taxon>Metazoa</taxon>
        <taxon>Ecdysozoa</taxon>
        <taxon>Arthropoda</taxon>
        <taxon>Chelicerata</taxon>
        <taxon>Arachnida</taxon>
        <taxon>Araneae</taxon>
        <taxon>Araneomorphae</taxon>
        <taxon>Entelegynae</taxon>
        <taxon>Araneoidea</taxon>
        <taxon>Linyphiidae</taxon>
        <taxon>Erigoninae</taxon>
        <taxon>Oedothorax</taxon>
    </lineage>
</organism>
<dbReference type="Proteomes" id="UP000827092">
    <property type="component" value="Unassembled WGS sequence"/>
</dbReference>
<dbReference type="Gene3D" id="2.120.10.30">
    <property type="entry name" value="TolB, C-terminal domain"/>
    <property type="match status" value="1"/>
</dbReference>
<dbReference type="InterPro" id="IPR011042">
    <property type="entry name" value="6-blade_b-propeller_TolB-like"/>
</dbReference>
<comment type="similarity">
    <text evidence="1">Belongs to the SMP-30/CGR1 family.</text>
</comment>
<keyword evidence="2" id="KW-0472">Membrane</keyword>
<comment type="caution">
    <text evidence="4">The sequence shown here is derived from an EMBL/GenBank/DDBJ whole genome shotgun (WGS) entry which is preliminary data.</text>
</comment>
<keyword evidence="2" id="KW-1133">Transmembrane helix</keyword>
<gene>
    <name evidence="4" type="ORF">JTE90_001480</name>
</gene>
<proteinExistence type="inferred from homology"/>
<dbReference type="GO" id="GO:0005509">
    <property type="term" value="F:calcium ion binding"/>
    <property type="evidence" value="ECO:0007669"/>
    <property type="project" value="TreeGrafter"/>
</dbReference>
<keyword evidence="5" id="KW-1185">Reference proteome</keyword>
<feature type="transmembrane region" description="Helical" evidence="2">
    <location>
        <begin position="175"/>
        <end position="193"/>
    </location>
</feature>